<evidence type="ECO:0000313" key="4">
    <source>
        <dbReference type="EMBL" id="NMG24848.1"/>
    </source>
</evidence>
<evidence type="ECO:0000256" key="1">
    <source>
        <dbReference type="SAM" id="Coils"/>
    </source>
</evidence>
<feature type="region of interest" description="Disordered" evidence="2">
    <location>
        <begin position="337"/>
        <end position="363"/>
    </location>
</feature>
<sequence length="363" mass="39453">MLESGKRGGVGQRDVWEAADALLLKGFRPTVERIRAEIGRGSPNTVGPHLDSWFKALGGRIQDPSAFCAPSEAPDAISQAARTFWHAALTTARQVCTDELTLDREALAQEAARIEKERADLAGQRIRLADAAETQQTLIDTLKTQVEDAKAALNATVAERVSLIASHERQIAQLDAERETLKDRLEAAGEKLIALQNEIGAVKAGCDRDIKEALLRFDQARSEARVAQNALAELRQHVSAQDTALASMTKQLATVDAERKIALQANVTLEDALAAGKAQALEARSKVHTLETELRQADAVQATLQAALDAERSRAHELALLLTTSQGEIVQALRSLEQSKKDSPAGLDPRRRTTIRKRGVPLR</sequence>
<dbReference type="RefSeq" id="WP_169118227.1">
    <property type="nucleotide sequence ID" value="NZ_WTVG02000039.1"/>
</dbReference>
<feature type="domain" description="KfrA N-terminal DNA-binding" evidence="3">
    <location>
        <begin position="13"/>
        <end position="130"/>
    </location>
</feature>
<dbReference type="EMBL" id="WTVG01000020">
    <property type="protein sequence ID" value="NMG24848.1"/>
    <property type="molecule type" value="Genomic_DNA"/>
</dbReference>
<organism evidence="4 5">
    <name type="scientific">Aromatoleum anaerobium</name>
    <dbReference type="NCBI Taxonomy" id="182180"/>
    <lineage>
        <taxon>Bacteria</taxon>
        <taxon>Pseudomonadati</taxon>
        <taxon>Pseudomonadota</taxon>
        <taxon>Betaproteobacteria</taxon>
        <taxon>Rhodocyclales</taxon>
        <taxon>Rhodocyclaceae</taxon>
        <taxon>Aromatoleum</taxon>
    </lineage>
</organism>
<dbReference type="Proteomes" id="UP000615989">
    <property type="component" value="Unassembled WGS sequence"/>
</dbReference>
<gene>
    <name evidence="4" type="ORF">GO606_08950</name>
</gene>
<protein>
    <recommendedName>
        <fullName evidence="3">KfrA N-terminal DNA-binding domain-containing protein</fullName>
    </recommendedName>
</protein>
<dbReference type="Pfam" id="PF11740">
    <property type="entry name" value="KfrA_N"/>
    <property type="match status" value="1"/>
</dbReference>
<reference evidence="4" key="1">
    <citation type="submission" date="2019-12" db="EMBL/GenBank/DDBJ databases">
        <title>Comparative genomics gives insights into the taxonomy of the Azoarcus-Aromatoleum group and reveals separate origins of nif in the plant-associated Azoarcus and non-plant-associated Aromatoleum sub-groups.</title>
        <authorList>
            <person name="Lafos M."/>
            <person name="Maluk M."/>
            <person name="Batista M."/>
            <person name="Junghare M."/>
            <person name="Carmona M."/>
            <person name="Faoro H."/>
            <person name="Cruz L.M."/>
            <person name="Battistoni F."/>
            <person name="De Souza E."/>
            <person name="Pedrosa F."/>
            <person name="Chen W.-M."/>
            <person name="Poole P.S."/>
            <person name="Dixon R.A."/>
            <person name="James E.K."/>
        </authorList>
    </citation>
    <scope>NUCLEOTIDE SEQUENCE</scope>
    <source>
        <strain evidence="4">LuFRes1</strain>
    </source>
</reference>
<comment type="caution">
    <text evidence="4">The sequence shown here is derived from an EMBL/GenBank/DDBJ whole genome shotgun (WGS) entry which is preliminary data.</text>
</comment>
<evidence type="ECO:0000256" key="2">
    <source>
        <dbReference type="SAM" id="MobiDB-lite"/>
    </source>
</evidence>
<feature type="compositionally biased region" description="Basic residues" evidence="2">
    <location>
        <begin position="352"/>
        <end position="363"/>
    </location>
</feature>
<dbReference type="InterPro" id="IPR021104">
    <property type="entry name" value="KfrA_DNA-bd_N"/>
</dbReference>
<feature type="coiled-coil region" evidence="1">
    <location>
        <begin position="97"/>
        <end position="237"/>
    </location>
</feature>
<evidence type="ECO:0000259" key="3">
    <source>
        <dbReference type="Pfam" id="PF11740"/>
    </source>
</evidence>
<keyword evidence="5" id="KW-1185">Reference proteome</keyword>
<keyword evidence="1" id="KW-0175">Coiled coil</keyword>
<accession>A0ABX1PLP1</accession>
<evidence type="ECO:0000313" key="5">
    <source>
        <dbReference type="Proteomes" id="UP000615989"/>
    </source>
</evidence>
<feature type="compositionally biased region" description="Basic and acidic residues" evidence="2">
    <location>
        <begin position="337"/>
        <end position="351"/>
    </location>
</feature>
<name>A0ABX1PLP1_9RHOO</name>
<proteinExistence type="predicted"/>